<dbReference type="EMBL" id="ML179584">
    <property type="protein sequence ID" value="THU84701.1"/>
    <property type="molecule type" value="Genomic_DNA"/>
</dbReference>
<sequence length="489" mass="55190">MLSDSVAIQKLSEDWESGFSFKGGEQLKHLASHLTKAMEVLQTSTWASEVVDVLRRIWNLVVCHVLQFTYLWYSVWGPDFVEAVFAVYGAGGQEKVAEHWSADVASFVSSIMTWLESVNSARQNGDQEPLLCLLPNIYGFREANTDGQNVMFALKDFDTSLNGNCTKSDKPSDVRARCIAQWALLDCLVDWLDDDSIFAALNIRAILLHPLPLLSLPGHTRLNYDKLTENILSGKNAGLERLEFYFWQEHNAGEVQDSLISLAQLVQRTVTGLADLDSRPGKAGRSIRSPRKKAMFWKSLEGCAHVSPEMPLATLCPWQDGFQVQKLACIIWETLWWKRGQPAGRIELRRILEAKHPTLNQNLVGTSDYYNPIRSSNSFHTLLKLSLGDHDLRSSDYGLSNILVRIGTGQGKVTETFVKKYLCNKHFTSATECIKALKCLNYGITTTHQTDNVMTLERIKQNHDQCISVLDQNLVQAVMRVVLRCRNRL</sequence>
<evidence type="ECO:0000313" key="1">
    <source>
        <dbReference type="EMBL" id="THU84701.1"/>
    </source>
</evidence>
<accession>A0A4S8L839</accession>
<dbReference type="OrthoDB" id="3131490at2759"/>
<organism evidence="1 2">
    <name type="scientific">Dendrothele bispora (strain CBS 962.96)</name>
    <dbReference type="NCBI Taxonomy" id="1314807"/>
    <lineage>
        <taxon>Eukaryota</taxon>
        <taxon>Fungi</taxon>
        <taxon>Dikarya</taxon>
        <taxon>Basidiomycota</taxon>
        <taxon>Agaricomycotina</taxon>
        <taxon>Agaricomycetes</taxon>
        <taxon>Agaricomycetidae</taxon>
        <taxon>Agaricales</taxon>
        <taxon>Agaricales incertae sedis</taxon>
        <taxon>Dendrothele</taxon>
    </lineage>
</organism>
<protein>
    <submittedName>
        <fullName evidence="1">Uncharacterized protein</fullName>
    </submittedName>
</protein>
<keyword evidence="2" id="KW-1185">Reference proteome</keyword>
<dbReference type="Proteomes" id="UP000297245">
    <property type="component" value="Unassembled WGS sequence"/>
</dbReference>
<proteinExistence type="predicted"/>
<name>A0A4S8L839_DENBC</name>
<reference evidence="1 2" key="1">
    <citation type="journal article" date="2019" name="Nat. Ecol. Evol.">
        <title>Megaphylogeny resolves global patterns of mushroom evolution.</title>
        <authorList>
            <person name="Varga T."/>
            <person name="Krizsan K."/>
            <person name="Foldi C."/>
            <person name="Dima B."/>
            <person name="Sanchez-Garcia M."/>
            <person name="Sanchez-Ramirez S."/>
            <person name="Szollosi G.J."/>
            <person name="Szarkandi J.G."/>
            <person name="Papp V."/>
            <person name="Albert L."/>
            <person name="Andreopoulos W."/>
            <person name="Angelini C."/>
            <person name="Antonin V."/>
            <person name="Barry K.W."/>
            <person name="Bougher N.L."/>
            <person name="Buchanan P."/>
            <person name="Buyck B."/>
            <person name="Bense V."/>
            <person name="Catcheside P."/>
            <person name="Chovatia M."/>
            <person name="Cooper J."/>
            <person name="Damon W."/>
            <person name="Desjardin D."/>
            <person name="Finy P."/>
            <person name="Geml J."/>
            <person name="Haridas S."/>
            <person name="Hughes K."/>
            <person name="Justo A."/>
            <person name="Karasinski D."/>
            <person name="Kautmanova I."/>
            <person name="Kiss B."/>
            <person name="Kocsube S."/>
            <person name="Kotiranta H."/>
            <person name="LaButti K.M."/>
            <person name="Lechner B.E."/>
            <person name="Liimatainen K."/>
            <person name="Lipzen A."/>
            <person name="Lukacs Z."/>
            <person name="Mihaltcheva S."/>
            <person name="Morgado L.N."/>
            <person name="Niskanen T."/>
            <person name="Noordeloos M.E."/>
            <person name="Ohm R.A."/>
            <person name="Ortiz-Santana B."/>
            <person name="Ovrebo C."/>
            <person name="Racz N."/>
            <person name="Riley R."/>
            <person name="Savchenko A."/>
            <person name="Shiryaev A."/>
            <person name="Soop K."/>
            <person name="Spirin V."/>
            <person name="Szebenyi C."/>
            <person name="Tomsovsky M."/>
            <person name="Tulloss R.E."/>
            <person name="Uehling J."/>
            <person name="Grigoriev I.V."/>
            <person name="Vagvolgyi C."/>
            <person name="Papp T."/>
            <person name="Martin F.M."/>
            <person name="Miettinen O."/>
            <person name="Hibbett D.S."/>
            <person name="Nagy L.G."/>
        </authorList>
    </citation>
    <scope>NUCLEOTIDE SEQUENCE [LARGE SCALE GENOMIC DNA]</scope>
    <source>
        <strain evidence="1 2">CBS 962.96</strain>
    </source>
</reference>
<gene>
    <name evidence="1" type="ORF">K435DRAFT_870007</name>
</gene>
<evidence type="ECO:0000313" key="2">
    <source>
        <dbReference type="Proteomes" id="UP000297245"/>
    </source>
</evidence>
<dbReference type="AlphaFoldDB" id="A0A4S8L839"/>